<evidence type="ECO:0000313" key="4">
    <source>
        <dbReference type="Proteomes" id="UP000054018"/>
    </source>
</evidence>
<reference evidence="3" key="3">
    <citation type="submission" date="2015-02" db="EMBL/GenBank/DDBJ databases">
        <title>Evolutionary Origins and Diversification of the Mycorrhizal Mutualists.</title>
        <authorList>
            <consortium name="DOE Joint Genome Institute"/>
            <consortium name="Mycorrhizal Genomics Consortium"/>
            <person name="Kohler A."/>
            <person name="Kuo A."/>
            <person name="Nagy L.G."/>
            <person name="Floudas D."/>
            <person name="Copeland A."/>
            <person name="Barry K.W."/>
            <person name="Cichocki N."/>
            <person name="Veneault-Fourrey C."/>
            <person name="LaButti K."/>
            <person name="Lindquist E.A."/>
            <person name="Lipzen A."/>
            <person name="Lundell T."/>
            <person name="Morin E."/>
            <person name="Murat C."/>
            <person name="Riley R."/>
            <person name="Ohm R."/>
            <person name="Sun H."/>
            <person name="Tunlid A."/>
            <person name="Henrissat B."/>
            <person name="Grigoriev I.V."/>
            <person name="Hibbett D.S."/>
            <person name="Martin F."/>
        </authorList>
    </citation>
    <scope>NUCLEOTIDE SEQUENCE</scope>
    <source>
        <strain evidence="3 4">441</strain>
    </source>
</reference>
<feature type="region of interest" description="Disordered" evidence="1">
    <location>
        <begin position="1"/>
        <end position="54"/>
    </location>
</feature>
<gene>
    <name evidence="3" type="ORF">PISMIDRAFT_17336</name>
    <name evidence="2" type="ORF">PISMIDRAFT_19614</name>
</gene>
<dbReference type="Proteomes" id="UP000054018">
    <property type="component" value="Unassembled WGS sequence"/>
</dbReference>
<evidence type="ECO:0000313" key="2">
    <source>
        <dbReference type="EMBL" id="KIK11322.1"/>
    </source>
</evidence>
<dbReference type="AlphaFoldDB" id="A0A0C9YC77"/>
<reference evidence="4" key="2">
    <citation type="submission" date="2015-01" db="EMBL/GenBank/DDBJ databases">
        <title>Evolutionary Origins and Diversification of the Mycorrhizal Mutualists.</title>
        <authorList>
            <consortium name="DOE Joint Genome Institute"/>
            <consortium name="Mycorrhizal Genomics Consortium"/>
            <person name="Kohler A."/>
            <person name="Kuo A."/>
            <person name="Nagy L.G."/>
            <person name="Floudas D."/>
            <person name="Copeland A."/>
            <person name="Barry K.W."/>
            <person name="Cichocki N."/>
            <person name="Veneault-Fourrey C."/>
            <person name="LaButti K."/>
            <person name="Lindquist E.A."/>
            <person name="Lipzen A."/>
            <person name="Lundell T."/>
            <person name="Morin E."/>
            <person name="Murat C."/>
            <person name="Riley R."/>
            <person name="Ohm R."/>
            <person name="Sun H."/>
            <person name="Tunlid A."/>
            <person name="Henrissat B."/>
            <person name="Grigoriev I.V."/>
            <person name="Hibbett D.S."/>
            <person name="Martin F."/>
        </authorList>
    </citation>
    <scope>NUCLEOTIDE SEQUENCE [LARGE SCALE GENOMIC DNA]</scope>
    <source>
        <strain evidence="4">441</strain>
    </source>
</reference>
<evidence type="ECO:0000313" key="3">
    <source>
        <dbReference type="EMBL" id="KIK14361.1"/>
    </source>
</evidence>
<dbReference type="EMBL" id="KN834244">
    <property type="protein sequence ID" value="KIK11322.1"/>
    <property type="molecule type" value="Genomic_DNA"/>
</dbReference>
<evidence type="ECO:0000256" key="1">
    <source>
        <dbReference type="SAM" id="MobiDB-lite"/>
    </source>
</evidence>
<dbReference type="EMBL" id="KN833942">
    <property type="protein sequence ID" value="KIK14361.1"/>
    <property type="molecule type" value="Genomic_DNA"/>
</dbReference>
<dbReference type="OrthoDB" id="2697155at2759"/>
<reference evidence="3 4" key="1">
    <citation type="submission" date="2014-04" db="EMBL/GenBank/DDBJ databases">
        <authorList>
            <consortium name="DOE Joint Genome Institute"/>
            <person name="Kuo A."/>
            <person name="Kohler A."/>
            <person name="Costa M.D."/>
            <person name="Nagy L.G."/>
            <person name="Floudas D."/>
            <person name="Copeland A."/>
            <person name="Barry K.W."/>
            <person name="Cichocki N."/>
            <person name="Veneault-Fourrey C."/>
            <person name="LaButti K."/>
            <person name="Lindquist E.A."/>
            <person name="Lipzen A."/>
            <person name="Lundell T."/>
            <person name="Morin E."/>
            <person name="Murat C."/>
            <person name="Sun H."/>
            <person name="Tunlid A."/>
            <person name="Henrissat B."/>
            <person name="Grigoriev I.V."/>
            <person name="Hibbett D.S."/>
            <person name="Martin F."/>
            <person name="Nordberg H.P."/>
            <person name="Cantor M.N."/>
            <person name="Hua S.X."/>
        </authorList>
    </citation>
    <scope>NUCLEOTIDE SEQUENCE [LARGE SCALE GENOMIC DNA]</scope>
    <source>
        <strain evidence="3 4">441</strain>
    </source>
</reference>
<sequence length="217" mass="23610">MKSDSSSLRAKRPRTVSRFQPYQSGDPKSPSSSSTPRTRSRAMTRDTSGSTNEDLSFYTAVDHIQSISGNDITKSDSVAPFSLPEVVSLTPQSASSSSPSRLTRQNAVILDTHGVVDCPAEPVGSHIPPGLKESIHKAIQHHVKKYAFQLEASLCNQIAVGLSEAIDFTLNIIERPFAETHPIQHSPRIVVPTATYSDSSSSLMHMPGAWKRSRSQL</sequence>
<name>A0A0C9YC77_9AGAM</name>
<organism evidence="3 4">
    <name type="scientific">Pisolithus microcarpus 441</name>
    <dbReference type="NCBI Taxonomy" id="765257"/>
    <lineage>
        <taxon>Eukaryota</taxon>
        <taxon>Fungi</taxon>
        <taxon>Dikarya</taxon>
        <taxon>Basidiomycota</taxon>
        <taxon>Agaricomycotina</taxon>
        <taxon>Agaricomycetes</taxon>
        <taxon>Agaricomycetidae</taxon>
        <taxon>Boletales</taxon>
        <taxon>Sclerodermatineae</taxon>
        <taxon>Pisolithaceae</taxon>
        <taxon>Pisolithus</taxon>
    </lineage>
</organism>
<protein>
    <submittedName>
        <fullName evidence="3">Uncharacterized protein</fullName>
    </submittedName>
</protein>
<accession>A0A0C9YC77</accession>
<keyword evidence="4" id="KW-1185">Reference proteome</keyword>
<dbReference type="HOGENOM" id="CLU_1124918_0_0_1"/>
<proteinExistence type="predicted"/>
<feature type="compositionally biased region" description="Polar residues" evidence="1">
    <location>
        <begin position="45"/>
        <end position="54"/>
    </location>
</feature>